<dbReference type="EMBL" id="JAPWTK010000486">
    <property type="protein sequence ID" value="KAJ8939459.1"/>
    <property type="molecule type" value="Genomic_DNA"/>
</dbReference>
<organism evidence="1 2">
    <name type="scientific">Aromia moschata</name>
    <dbReference type="NCBI Taxonomy" id="1265417"/>
    <lineage>
        <taxon>Eukaryota</taxon>
        <taxon>Metazoa</taxon>
        <taxon>Ecdysozoa</taxon>
        <taxon>Arthropoda</taxon>
        <taxon>Hexapoda</taxon>
        <taxon>Insecta</taxon>
        <taxon>Pterygota</taxon>
        <taxon>Neoptera</taxon>
        <taxon>Endopterygota</taxon>
        <taxon>Coleoptera</taxon>
        <taxon>Polyphaga</taxon>
        <taxon>Cucujiformia</taxon>
        <taxon>Chrysomeloidea</taxon>
        <taxon>Cerambycidae</taxon>
        <taxon>Cerambycinae</taxon>
        <taxon>Callichromatini</taxon>
        <taxon>Aromia</taxon>
    </lineage>
</organism>
<gene>
    <name evidence="1" type="ORF">NQ318_023085</name>
</gene>
<accession>A0AAV8XLL6</accession>
<dbReference type="InterPro" id="IPR052709">
    <property type="entry name" value="Transposase-MT_Hybrid"/>
</dbReference>
<dbReference type="Gene3D" id="1.10.357.10">
    <property type="entry name" value="Tetracycline Repressor, domain 2"/>
    <property type="match status" value="1"/>
</dbReference>
<keyword evidence="2" id="KW-1185">Reference proteome</keyword>
<protein>
    <recommendedName>
        <fullName evidence="3">Transposase</fullName>
    </recommendedName>
</protein>
<comment type="caution">
    <text evidence="1">The sequence shown here is derived from an EMBL/GenBank/DDBJ whole genome shotgun (WGS) entry which is preliminary data.</text>
</comment>
<dbReference type="AlphaFoldDB" id="A0AAV8XLL6"/>
<dbReference type="PANTHER" id="PTHR46060">
    <property type="entry name" value="MARINER MOS1 TRANSPOSASE-LIKE PROTEIN"/>
    <property type="match status" value="1"/>
</dbReference>
<name>A0AAV8XLL6_9CUCU</name>
<evidence type="ECO:0000313" key="1">
    <source>
        <dbReference type="EMBL" id="KAJ8939459.1"/>
    </source>
</evidence>
<evidence type="ECO:0000313" key="2">
    <source>
        <dbReference type="Proteomes" id="UP001162162"/>
    </source>
</evidence>
<reference evidence="1" key="1">
    <citation type="journal article" date="2023" name="Insect Mol. Biol.">
        <title>Genome sequencing provides insights into the evolution of gene families encoding plant cell wall-degrading enzymes in longhorned beetles.</title>
        <authorList>
            <person name="Shin N.R."/>
            <person name="Okamura Y."/>
            <person name="Kirsch R."/>
            <person name="Pauchet Y."/>
        </authorList>
    </citation>
    <scope>NUCLEOTIDE SEQUENCE</scope>
    <source>
        <strain evidence="1">AMC_N1</strain>
    </source>
</reference>
<dbReference type="Proteomes" id="UP001162162">
    <property type="component" value="Unassembled WGS sequence"/>
</dbReference>
<dbReference type="PANTHER" id="PTHR46060:SF1">
    <property type="entry name" value="MARINER MOS1 TRANSPOSASE-LIKE PROTEIN"/>
    <property type="match status" value="1"/>
</dbReference>
<proteinExistence type="predicted"/>
<sequence length="111" mass="13166">MKPLSKTRVYEWHKRFSAGRERVENEPHVRPRTFTEENICVVRKILEGDRRLTLEEIAGSVGISHGNIYSIIHNKLDIRKVSARWLPRLLTPIKKRLWFVIKMKEKGYLIS</sequence>
<evidence type="ECO:0008006" key="3">
    <source>
        <dbReference type="Google" id="ProtNLM"/>
    </source>
</evidence>